<comment type="similarity">
    <text evidence="3">Belongs to the cysteine synthase/cystathionine beta-synthase family.</text>
</comment>
<dbReference type="InterPro" id="IPR005859">
    <property type="entry name" value="CysK"/>
</dbReference>
<name>A0A9D5QD27_UNCW3</name>
<evidence type="ECO:0000256" key="8">
    <source>
        <dbReference type="ARBA" id="ARBA00023192"/>
    </source>
</evidence>
<evidence type="ECO:0000256" key="11">
    <source>
        <dbReference type="PIRSR" id="PIRSR605856-51"/>
    </source>
</evidence>
<evidence type="ECO:0000313" key="14">
    <source>
        <dbReference type="Proteomes" id="UP000630660"/>
    </source>
</evidence>
<evidence type="ECO:0000256" key="1">
    <source>
        <dbReference type="ARBA" id="ARBA00001933"/>
    </source>
</evidence>
<dbReference type="InterPro" id="IPR001926">
    <property type="entry name" value="TrpB-like_PALP"/>
</dbReference>
<evidence type="ECO:0000256" key="2">
    <source>
        <dbReference type="ARBA" id="ARBA00004962"/>
    </source>
</evidence>
<evidence type="ECO:0000313" key="13">
    <source>
        <dbReference type="EMBL" id="MBD3365189.1"/>
    </source>
</evidence>
<keyword evidence="8" id="KW-0198">Cysteine biosynthesis</keyword>
<feature type="binding site" evidence="10">
    <location>
        <position position="74"/>
    </location>
    <ligand>
        <name>pyridoxal 5'-phosphate</name>
        <dbReference type="ChEBI" id="CHEBI:597326"/>
    </ligand>
</feature>
<feature type="domain" description="Tryptophan synthase beta chain-like PALP" evidence="12">
    <location>
        <begin position="10"/>
        <end position="292"/>
    </location>
</feature>
<sequence>MMYIKENLLDLIGDTPMVYLRRFGKGLHATIAAKLEMFNPYSVKDRPALCMIEAAEREGKIDSGTTVIEATSGNTGLAVAFICAAKGYRCVISMSEDQSDERKRLLRALGAELVLTPAVEGSRGAKLKALDLWEQNPNSYYIDQHCNPNNPCAHRETTGMELWRDTDGKIDVFVAGLGTCGTIVGVSETLKERKASVKIVGVEPEAAPMLSAGKYQPHRQAGVSPGFIPEVFKEEFVDEIVTASEEASFETCRELARTEGIVAGISSGMTAYAARQLAKRPANSGKLIVCMLVDTGERYLSVRGLY</sequence>
<comment type="pathway">
    <text evidence="2">Amino-acid biosynthesis; L-cysteine biosynthesis; L-cysteine from L-serine: step 2/2.</text>
</comment>
<dbReference type="CDD" id="cd01561">
    <property type="entry name" value="CBS_like"/>
    <property type="match status" value="1"/>
</dbReference>
<dbReference type="GO" id="GO:0006535">
    <property type="term" value="P:cysteine biosynthetic process from serine"/>
    <property type="evidence" value="ECO:0007669"/>
    <property type="project" value="InterPro"/>
</dbReference>
<protein>
    <recommendedName>
        <fullName evidence="4">cysteine synthase</fullName>
        <ecNumber evidence="4">2.5.1.47</ecNumber>
    </recommendedName>
</protein>
<keyword evidence="5" id="KW-0028">Amino-acid biosynthesis</keyword>
<evidence type="ECO:0000256" key="5">
    <source>
        <dbReference type="ARBA" id="ARBA00022605"/>
    </source>
</evidence>
<evidence type="ECO:0000256" key="10">
    <source>
        <dbReference type="PIRSR" id="PIRSR605856-50"/>
    </source>
</evidence>
<evidence type="ECO:0000259" key="12">
    <source>
        <dbReference type="Pfam" id="PF00291"/>
    </source>
</evidence>
<evidence type="ECO:0000256" key="3">
    <source>
        <dbReference type="ARBA" id="ARBA00007103"/>
    </source>
</evidence>
<dbReference type="PANTHER" id="PTHR10314">
    <property type="entry name" value="CYSTATHIONINE BETA-SYNTHASE"/>
    <property type="match status" value="1"/>
</dbReference>
<dbReference type="InterPro" id="IPR036052">
    <property type="entry name" value="TrpB-like_PALP_sf"/>
</dbReference>
<evidence type="ECO:0000256" key="7">
    <source>
        <dbReference type="ARBA" id="ARBA00022898"/>
    </source>
</evidence>
<dbReference type="GO" id="GO:0005737">
    <property type="term" value="C:cytoplasm"/>
    <property type="evidence" value="ECO:0007669"/>
    <property type="project" value="UniProtKB-ARBA"/>
</dbReference>
<dbReference type="Gene3D" id="3.40.50.1100">
    <property type="match status" value="2"/>
</dbReference>
<dbReference type="InterPro" id="IPR050214">
    <property type="entry name" value="Cys_Synth/Cystath_Beta-Synth"/>
</dbReference>
<comment type="caution">
    <text evidence="13">The sequence shown here is derived from an EMBL/GenBank/DDBJ whole genome shotgun (WGS) entry which is preliminary data.</text>
</comment>
<proteinExistence type="inferred from homology"/>
<reference evidence="13" key="1">
    <citation type="submission" date="2019-11" db="EMBL/GenBank/DDBJ databases">
        <title>Microbial mats filling the niche in hypersaline microbial mats.</title>
        <authorList>
            <person name="Wong H.L."/>
            <person name="Macleod F.I."/>
            <person name="White R.A. III"/>
            <person name="Burns B.P."/>
        </authorList>
    </citation>
    <scope>NUCLEOTIDE SEQUENCE</scope>
    <source>
        <strain evidence="13">Bin_327</strain>
    </source>
</reference>
<gene>
    <name evidence="13" type="primary">cysK</name>
    <name evidence="13" type="ORF">GF359_08235</name>
</gene>
<dbReference type="Pfam" id="PF00291">
    <property type="entry name" value="PALP"/>
    <property type="match status" value="1"/>
</dbReference>
<feature type="binding site" evidence="10">
    <location>
        <begin position="178"/>
        <end position="182"/>
    </location>
    <ligand>
        <name>pyridoxal 5'-phosphate</name>
        <dbReference type="ChEBI" id="CHEBI:597326"/>
    </ligand>
</feature>
<organism evidence="13 14">
    <name type="scientific">candidate division WOR-3 bacterium</name>
    <dbReference type="NCBI Taxonomy" id="2052148"/>
    <lineage>
        <taxon>Bacteria</taxon>
        <taxon>Bacteria division WOR-3</taxon>
    </lineage>
</organism>
<evidence type="ECO:0000256" key="9">
    <source>
        <dbReference type="ARBA" id="ARBA00047931"/>
    </source>
</evidence>
<feature type="modified residue" description="N6-(pyridoxal phosphate)lysine" evidence="11">
    <location>
        <position position="44"/>
    </location>
</feature>
<dbReference type="NCBIfam" id="TIGR01136">
    <property type="entry name" value="cysKM"/>
    <property type="match status" value="1"/>
</dbReference>
<evidence type="ECO:0000256" key="6">
    <source>
        <dbReference type="ARBA" id="ARBA00022679"/>
    </source>
</evidence>
<dbReference type="EC" id="2.5.1.47" evidence="4"/>
<accession>A0A9D5QD27</accession>
<keyword evidence="7 10" id="KW-0663">Pyridoxal phosphate</keyword>
<comment type="cofactor">
    <cofactor evidence="1 10">
        <name>pyridoxal 5'-phosphate</name>
        <dbReference type="ChEBI" id="CHEBI:597326"/>
    </cofactor>
</comment>
<dbReference type="InterPro" id="IPR005856">
    <property type="entry name" value="Cys_synth"/>
</dbReference>
<dbReference type="SUPFAM" id="SSF53686">
    <property type="entry name" value="Tryptophan synthase beta subunit-like PLP-dependent enzymes"/>
    <property type="match status" value="1"/>
</dbReference>
<comment type="catalytic activity">
    <reaction evidence="9">
        <text>O-acetyl-L-serine + hydrogen sulfide = L-cysteine + acetate</text>
        <dbReference type="Rhea" id="RHEA:14829"/>
        <dbReference type="ChEBI" id="CHEBI:29919"/>
        <dbReference type="ChEBI" id="CHEBI:30089"/>
        <dbReference type="ChEBI" id="CHEBI:35235"/>
        <dbReference type="ChEBI" id="CHEBI:58340"/>
        <dbReference type="EC" id="2.5.1.47"/>
    </reaction>
</comment>
<dbReference type="GO" id="GO:0004124">
    <property type="term" value="F:cysteine synthase activity"/>
    <property type="evidence" value="ECO:0007669"/>
    <property type="project" value="UniProtKB-EC"/>
</dbReference>
<keyword evidence="6 13" id="KW-0808">Transferase</keyword>
<dbReference type="Proteomes" id="UP000630660">
    <property type="component" value="Unassembled WGS sequence"/>
</dbReference>
<dbReference type="EMBL" id="WJKJ01000274">
    <property type="protein sequence ID" value="MBD3365189.1"/>
    <property type="molecule type" value="Genomic_DNA"/>
</dbReference>
<dbReference type="AlphaFoldDB" id="A0A9D5QD27"/>
<dbReference type="NCBIfam" id="TIGR01139">
    <property type="entry name" value="cysK"/>
    <property type="match status" value="1"/>
</dbReference>
<feature type="binding site" evidence="10">
    <location>
        <position position="266"/>
    </location>
    <ligand>
        <name>pyridoxal 5'-phosphate</name>
        <dbReference type="ChEBI" id="CHEBI:597326"/>
    </ligand>
</feature>
<evidence type="ECO:0000256" key="4">
    <source>
        <dbReference type="ARBA" id="ARBA00012681"/>
    </source>
</evidence>
<dbReference type="FunFam" id="3.40.50.1100:FF:000067">
    <property type="entry name" value="Cysteine synthase"/>
    <property type="match status" value="1"/>
</dbReference>